<protein>
    <submittedName>
        <fullName evidence="1">Uncharacterized protein</fullName>
    </submittedName>
</protein>
<name>A0AAW6LVW2_RHOSG</name>
<accession>A0AAW6LVW2</accession>
<dbReference type="AlphaFoldDB" id="A0AAW6LVW2"/>
<dbReference type="RefSeq" id="WP_275232393.1">
    <property type="nucleotide sequence ID" value="NZ_JARDXE010000017.1"/>
</dbReference>
<comment type="caution">
    <text evidence="1">The sequence shown here is derived from an EMBL/GenBank/DDBJ whole genome shotgun (WGS) entry which is preliminary data.</text>
</comment>
<gene>
    <name evidence="1" type="ORF">PXH69_24615</name>
</gene>
<dbReference type="EMBL" id="JARDXE010000017">
    <property type="protein sequence ID" value="MDE8648155.1"/>
    <property type="molecule type" value="Genomic_DNA"/>
</dbReference>
<reference evidence="1" key="1">
    <citation type="submission" date="2023-02" db="EMBL/GenBank/DDBJ databases">
        <title>A novel hydrolase synthesized by Rhodococcus erythropolis HQ is responsible for the detoxification of Zearalenone.</title>
        <authorList>
            <person name="Hu J."/>
            <person name="Xu J."/>
        </authorList>
    </citation>
    <scope>NUCLEOTIDE SEQUENCE</scope>
    <source>
        <strain evidence="1">HQ</strain>
    </source>
</reference>
<proteinExistence type="predicted"/>
<organism evidence="1 2">
    <name type="scientific">Rhodococcus qingshengii</name>
    <dbReference type="NCBI Taxonomy" id="334542"/>
    <lineage>
        <taxon>Bacteria</taxon>
        <taxon>Bacillati</taxon>
        <taxon>Actinomycetota</taxon>
        <taxon>Actinomycetes</taxon>
        <taxon>Mycobacteriales</taxon>
        <taxon>Nocardiaceae</taxon>
        <taxon>Rhodococcus</taxon>
        <taxon>Rhodococcus erythropolis group</taxon>
    </lineage>
</organism>
<sequence length="78" mass="8980">MVTIGTWEDIDGIGEELNGLFRQSWCLLNEVGEELATGDPDRDELQDMFDELVALERKIQDRTYQRMLSANEITGIQF</sequence>
<dbReference type="Proteomes" id="UP001217325">
    <property type="component" value="Unassembled WGS sequence"/>
</dbReference>
<evidence type="ECO:0000313" key="1">
    <source>
        <dbReference type="EMBL" id="MDE8648155.1"/>
    </source>
</evidence>
<evidence type="ECO:0000313" key="2">
    <source>
        <dbReference type="Proteomes" id="UP001217325"/>
    </source>
</evidence>